<accession>A0A417YC86</accession>
<reference evidence="1 2" key="1">
    <citation type="journal article" date="2007" name="Int. J. Syst. Evol. Microbiol.">
        <title>Oceanobacillus profundus sp. nov., isolated from a deep-sea sediment core.</title>
        <authorList>
            <person name="Kim Y.G."/>
            <person name="Choi D.H."/>
            <person name="Hyun S."/>
            <person name="Cho B.C."/>
        </authorList>
    </citation>
    <scope>NUCLEOTIDE SEQUENCE [LARGE SCALE GENOMIC DNA]</scope>
    <source>
        <strain evidence="1 2">DSM 18246</strain>
    </source>
</reference>
<protein>
    <submittedName>
        <fullName evidence="1">DUF1657 domain-containing protein</fullName>
    </submittedName>
</protein>
<organism evidence="1 2">
    <name type="scientific">Oceanobacillus profundus</name>
    <dbReference type="NCBI Taxonomy" id="372463"/>
    <lineage>
        <taxon>Bacteria</taxon>
        <taxon>Bacillati</taxon>
        <taxon>Bacillota</taxon>
        <taxon>Bacilli</taxon>
        <taxon>Bacillales</taxon>
        <taxon>Bacillaceae</taxon>
        <taxon>Oceanobacillus</taxon>
    </lineage>
</organism>
<evidence type="ECO:0000313" key="1">
    <source>
        <dbReference type="EMBL" id="RHW30302.1"/>
    </source>
</evidence>
<dbReference type="EMBL" id="QWEH01000014">
    <property type="protein sequence ID" value="RHW30302.1"/>
    <property type="molecule type" value="Genomic_DNA"/>
</dbReference>
<proteinExistence type="predicted"/>
<dbReference type="Proteomes" id="UP000285456">
    <property type="component" value="Unassembled WGS sequence"/>
</dbReference>
<dbReference type="InterPro" id="IPR012452">
    <property type="entry name" value="DUF1657"/>
</dbReference>
<gene>
    <name evidence="1" type="ORF">D1B32_17140</name>
</gene>
<dbReference type="OrthoDB" id="1684731at2"/>
<name>A0A417YC86_9BACI</name>
<evidence type="ECO:0000313" key="2">
    <source>
        <dbReference type="Proteomes" id="UP000285456"/>
    </source>
</evidence>
<dbReference type="Pfam" id="PF07870">
    <property type="entry name" value="DUF1657"/>
    <property type="match status" value="1"/>
</dbReference>
<keyword evidence="2" id="KW-1185">Reference proteome</keyword>
<comment type="caution">
    <text evidence="1">The sequence shown here is derived from an EMBL/GenBank/DDBJ whole genome shotgun (WGS) entry which is preliminary data.</text>
</comment>
<dbReference type="RefSeq" id="WP_095308185.1">
    <property type="nucleotide sequence ID" value="NZ_JAMAWL010000014.1"/>
</dbReference>
<dbReference type="AlphaFoldDB" id="A0A417YC86"/>
<sequence>MTVGSQVKGCYSSIKSIEASLGVLSNKTQNIDSKQALEHTEQLIKEIKNDLQKQVVLLSKQEPQYK</sequence>